<organism evidence="1">
    <name type="scientific">Thiomonas intermedia (strain K12)</name>
    <name type="common">Thiobacillus intermedius</name>
    <dbReference type="NCBI Taxonomy" id="75379"/>
    <lineage>
        <taxon>Bacteria</taxon>
        <taxon>Pseudomonadati</taxon>
        <taxon>Pseudomonadota</taxon>
        <taxon>Betaproteobacteria</taxon>
        <taxon>Burkholderiales</taxon>
        <taxon>Thiomonas</taxon>
    </lineage>
</organism>
<protein>
    <submittedName>
        <fullName evidence="1">Uncharacterized protein</fullName>
    </submittedName>
</protein>
<dbReference type="STRING" id="75379.Tint_0393"/>
<reference evidence="1" key="1">
    <citation type="submission" date="2010-04" db="EMBL/GenBank/DDBJ databases">
        <title>Complete sequence of Thiomonas intermedia K12.</title>
        <authorList>
            <consortium name="US DOE Joint Genome Institute"/>
            <person name="Lucas S."/>
            <person name="Copeland A."/>
            <person name="Lapidus A."/>
            <person name="Cheng J.-F."/>
            <person name="Bruce D."/>
            <person name="Goodwin L."/>
            <person name="Pitluck S."/>
            <person name="Davenport K."/>
            <person name="Detter J.C."/>
            <person name="Han C."/>
            <person name="Tapia R."/>
            <person name="Land M."/>
            <person name="Hauser L."/>
            <person name="Kyrpides N."/>
            <person name="Ovchinnikova G."/>
            <person name="Kerfeld C.A."/>
            <person name="Cannon G.C."/>
            <person name="Heinhorst S."/>
            <person name="Woyke T."/>
        </authorList>
    </citation>
    <scope>NUCLEOTIDE SEQUENCE [LARGE SCALE GENOMIC DNA]</scope>
    <source>
        <strain evidence="1">K12</strain>
    </source>
</reference>
<dbReference type="EMBL" id="CP002021">
    <property type="protein sequence ID" value="ADG29803.1"/>
    <property type="molecule type" value="Genomic_DNA"/>
</dbReference>
<dbReference type="BioCyc" id="TINT75379:TINT_RS01985-MONOMER"/>
<sequence length="62" mass="7095">MNPLYTVIFDAPAQYRISLDSSGEAVIPLNQREIIFLQLINQSINERLGINLPNNSHQQWSI</sequence>
<dbReference type="HOGENOM" id="CLU_2902887_0_0_4"/>
<dbReference type="AlphaFoldDB" id="D5X4X9"/>
<gene>
    <name evidence="1" type="ordered locus">Tint_0393</name>
</gene>
<proteinExistence type="predicted"/>
<evidence type="ECO:0000313" key="1">
    <source>
        <dbReference type="EMBL" id="ADG29803.1"/>
    </source>
</evidence>
<accession>D5X4X9</accession>
<name>D5X4X9_THIK1</name>
<dbReference type="KEGG" id="tin:Tint_0393"/>